<dbReference type="OrthoDB" id="5511841at2"/>
<dbReference type="Proteomes" id="UP000005801">
    <property type="component" value="Unassembled WGS sequence"/>
</dbReference>
<keyword evidence="2" id="KW-0732">Signal</keyword>
<keyword evidence="4" id="KW-1185">Reference proteome</keyword>
<reference evidence="3 4" key="1">
    <citation type="submission" date="2007-06" db="EMBL/GenBank/DDBJ databases">
        <authorList>
            <person name="Shimkets L."/>
            <person name="Ferriera S."/>
            <person name="Johnson J."/>
            <person name="Kravitz S."/>
            <person name="Beeson K."/>
            <person name="Sutton G."/>
            <person name="Rogers Y.-H."/>
            <person name="Friedman R."/>
            <person name="Frazier M."/>
            <person name="Venter J.C."/>
        </authorList>
    </citation>
    <scope>NUCLEOTIDE SEQUENCE [LARGE SCALE GENOMIC DNA]</scope>
    <source>
        <strain evidence="3 4">SIR-1</strain>
    </source>
</reference>
<evidence type="ECO:0000256" key="1">
    <source>
        <dbReference type="SAM" id="MobiDB-lite"/>
    </source>
</evidence>
<name>A6GJ23_9BACT</name>
<protein>
    <submittedName>
        <fullName evidence="3">Uncharacterized protein</fullName>
    </submittedName>
</protein>
<dbReference type="STRING" id="391625.PPSIR1_32774"/>
<comment type="caution">
    <text evidence="3">The sequence shown here is derived from an EMBL/GenBank/DDBJ whole genome shotgun (WGS) entry which is preliminary data.</text>
</comment>
<feature type="signal peptide" evidence="2">
    <location>
        <begin position="1"/>
        <end position="24"/>
    </location>
</feature>
<feature type="region of interest" description="Disordered" evidence="1">
    <location>
        <begin position="260"/>
        <end position="367"/>
    </location>
</feature>
<sequence length="367" mass="38944">MPRSSRSSRFALPLLALAGLASLAGCRGEAPYPPSARPGDDVFMAATAPTLDAVQVPRAKIRQGGGPGANLMLVAQAPERFAGTIQVAGNELVSLAVNEDQYGLRWVGGREGASLPPGYYSGPPTACAVESLLGLRLDPEAFVGMILGGAPLIDGPHEVLDRRWDRKARRELITITNGAYEQQLRFAWFEEQWVFAGATSWRIEGGGKDDGKQWLWTIRHDELHVVAGKIVPKKTVIKQPKPNGRGSQSLTVSFQKQVPNPPALARGAEVDPDSLGEDPPKELIEGDGGDDGNHGDSWDGDDWGDDDDDWENADGSASSPSPSPSSPATSASAPAEEAEPVEPDPIPPQFLGNPTGLQARGDLCGPR</sequence>
<feature type="compositionally biased region" description="Acidic residues" evidence="1">
    <location>
        <begin position="298"/>
        <end position="312"/>
    </location>
</feature>
<dbReference type="AlphaFoldDB" id="A6GJ23"/>
<evidence type="ECO:0000256" key="2">
    <source>
        <dbReference type="SAM" id="SignalP"/>
    </source>
</evidence>
<proteinExistence type="predicted"/>
<dbReference type="EMBL" id="ABCS01000147">
    <property type="protein sequence ID" value="EDM74137.1"/>
    <property type="molecule type" value="Genomic_DNA"/>
</dbReference>
<accession>A6GJ23</accession>
<organism evidence="3 4">
    <name type="scientific">Plesiocystis pacifica SIR-1</name>
    <dbReference type="NCBI Taxonomy" id="391625"/>
    <lineage>
        <taxon>Bacteria</taxon>
        <taxon>Pseudomonadati</taxon>
        <taxon>Myxococcota</taxon>
        <taxon>Polyangia</taxon>
        <taxon>Nannocystales</taxon>
        <taxon>Nannocystaceae</taxon>
        <taxon>Plesiocystis</taxon>
    </lineage>
</organism>
<dbReference type="RefSeq" id="WP_006976709.1">
    <property type="nucleotide sequence ID" value="NZ_ABCS01000147.1"/>
</dbReference>
<feature type="chain" id="PRO_5002697831" evidence="2">
    <location>
        <begin position="25"/>
        <end position="367"/>
    </location>
</feature>
<dbReference type="PROSITE" id="PS51257">
    <property type="entry name" value="PROKAR_LIPOPROTEIN"/>
    <property type="match status" value="1"/>
</dbReference>
<feature type="compositionally biased region" description="Low complexity" evidence="1">
    <location>
        <begin position="313"/>
        <end position="335"/>
    </location>
</feature>
<evidence type="ECO:0000313" key="3">
    <source>
        <dbReference type="EMBL" id="EDM74137.1"/>
    </source>
</evidence>
<evidence type="ECO:0000313" key="4">
    <source>
        <dbReference type="Proteomes" id="UP000005801"/>
    </source>
</evidence>
<gene>
    <name evidence="3" type="ORF">PPSIR1_32774</name>
</gene>